<dbReference type="SUPFAM" id="SSF52047">
    <property type="entry name" value="RNI-like"/>
    <property type="match status" value="1"/>
</dbReference>
<dbReference type="InParanoid" id="A0A6I8UUG9"/>
<dbReference type="PANTHER" id="PTHR24111">
    <property type="entry name" value="LEUCINE-RICH REPEAT-CONTAINING PROTEIN 34"/>
    <property type="match status" value="1"/>
</dbReference>
<dbReference type="FunCoup" id="A0A6I8UUG9">
    <property type="interactions" value="52"/>
</dbReference>
<proteinExistence type="predicted"/>
<reference evidence="3" key="2">
    <citation type="submission" date="2025-08" db="UniProtKB">
        <authorList>
            <consortium name="RefSeq"/>
        </authorList>
    </citation>
    <scope>IDENTIFICATION</scope>
    <source>
        <strain evidence="3">MV-25-SWS-2005</strain>
        <tissue evidence="3">Whole body</tissue>
    </source>
</reference>
<dbReference type="Gene3D" id="3.80.10.10">
    <property type="entry name" value="Ribonuclease Inhibitor"/>
    <property type="match status" value="2"/>
</dbReference>
<dbReference type="InterPro" id="IPR032675">
    <property type="entry name" value="LRR_dom_sf"/>
</dbReference>
<dbReference type="KEGG" id="dpo:4804569"/>
<dbReference type="Pfam" id="PF13516">
    <property type="entry name" value="LRR_6"/>
    <property type="match status" value="1"/>
</dbReference>
<evidence type="ECO:0000313" key="2">
    <source>
        <dbReference type="Proteomes" id="UP000001819"/>
    </source>
</evidence>
<evidence type="ECO:0000313" key="3">
    <source>
        <dbReference type="RefSeq" id="XP_001361110.3"/>
    </source>
</evidence>
<accession>A0A6I8UUG9</accession>
<protein>
    <submittedName>
        <fullName evidence="3">Leucine-rich repeat-containing protein 34</fullName>
    </submittedName>
</protein>
<dbReference type="InterPro" id="IPR001611">
    <property type="entry name" value="Leu-rich_rpt"/>
</dbReference>
<reference evidence="2" key="1">
    <citation type="submission" date="2024-06" db="UniProtKB">
        <authorList>
            <consortium name="RefSeq"/>
        </authorList>
    </citation>
    <scope>NUCLEOTIDE SEQUENCE [LARGE SCALE GENOMIC DNA]</scope>
    <source>
        <strain evidence="2">MV2-25</strain>
    </source>
</reference>
<sequence length="387" mass="44599">MMCDVGLPCVYDPGQCTAPANVKPRLFTIMLLHCWQREYDKRPYKKFQFRRLDFEERIGRRYHCIRDFRIIVNFLLRRSLLEVSIWSVVVSNWDAKLLQEFALSLIRVWKIELKLMQLPTEFFVMLRLNAAKMEVVELSLEGTPLSDQNVRMLREFLLVNKTLHTLNVSHCSLTQYNFALIADGVHKSGVRSLNASRLLGLKLSLDTEKMASIIGSLLMQNHLVVLTLQHCEFTAQDMQPISEYLYGSKCALRELNLASNLIAADGTLFLMRGIAQGGGLELLDISCNSIGTHGGEWIAMYLSSCRMLQHLYLNYNDIGESGINLILLTIKKESKMKRLNLYGNSFDSRSAMIVRRLLDAEVLFHEEIDISYTYDEALQDYRIVPWR</sequence>
<dbReference type="SMART" id="SM00368">
    <property type="entry name" value="LRR_RI"/>
    <property type="match status" value="7"/>
</dbReference>
<organism evidence="2 3">
    <name type="scientific">Drosophila pseudoobscura pseudoobscura</name>
    <name type="common">Fruit fly</name>
    <dbReference type="NCBI Taxonomy" id="46245"/>
    <lineage>
        <taxon>Eukaryota</taxon>
        <taxon>Metazoa</taxon>
        <taxon>Ecdysozoa</taxon>
        <taxon>Arthropoda</taxon>
        <taxon>Hexapoda</taxon>
        <taxon>Insecta</taxon>
        <taxon>Pterygota</taxon>
        <taxon>Neoptera</taxon>
        <taxon>Endopterygota</taxon>
        <taxon>Diptera</taxon>
        <taxon>Brachycera</taxon>
        <taxon>Muscomorpha</taxon>
        <taxon>Ephydroidea</taxon>
        <taxon>Drosophilidae</taxon>
        <taxon>Drosophila</taxon>
        <taxon>Sophophora</taxon>
    </lineage>
</organism>
<dbReference type="PANTHER" id="PTHR24111:SF0">
    <property type="entry name" value="LEUCINE-RICH REPEAT-CONTAINING PROTEIN"/>
    <property type="match status" value="1"/>
</dbReference>
<keyword evidence="2" id="KW-1185">Reference proteome</keyword>
<dbReference type="AlphaFoldDB" id="A0A6I8UUG9"/>
<dbReference type="Proteomes" id="UP000001819">
    <property type="component" value="Chromosome 3"/>
</dbReference>
<keyword evidence="1" id="KW-0677">Repeat</keyword>
<gene>
    <name evidence="3" type="primary">LOC4804569</name>
</gene>
<dbReference type="RefSeq" id="XP_001361110.3">
    <property type="nucleotide sequence ID" value="XM_001361073.4"/>
</dbReference>
<name>A0A6I8UUG9_DROPS</name>
<evidence type="ECO:0000256" key="1">
    <source>
        <dbReference type="ARBA" id="ARBA00022737"/>
    </source>
</evidence>
<dbReference type="InterPro" id="IPR052201">
    <property type="entry name" value="LRR-containing_regulator"/>
</dbReference>